<dbReference type="AlphaFoldDB" id="A0A1X7BQF7"/>
<sequence>MLPRIHIVLDWPFYLALAGRTIQKHQKKAANRISGVFTSFAFPYSRSCYYEMSHSVMKTSDEYIAKLAES</sequence>
<evidence type="ECO:0000313" key="1">
    <source>
        <dbReference type="EMBL" id="SMC11825.1"/>
    </source>
</evidence>
<protein>
    <submittedName>
        <fullName evidence="1">Uncharacterized protein</fullName>
    </submittedName>
</protein>
<reference evidence="1 2" key="1">
    <citation type="submission" date="2017-03" db="EMBL/GenBank/DDBJ databases">
        <authorList>
            <person name="Afonso C.L."/>
            <person name="Miller P.J."/>
            <person name="Scott M.A."/>
            <person name="Spackman E."/>
            <person name="Goraichik I."/>
            <person name="Dimitrov K.M."/>
            <person name="Suarez D.L."/>
            <person name="Swayne D.E."/>
        </authorList>
    </citation>
    <scope>NUCLEOTIDE SEQUENCE [LARGE SCALE GENOMIC DNA]</scope>
    <source>
        <strain evidence="1 2">CECT 7745</strain>
    </source>
</reference>
<keyword evidence="2" id="KW-1185">Reference proteome</keyword>
<dbReference type="RefSeq" id="WP_085799778.1">
    <property type="nucleotide sequence ID" value="NZ_FWXB01000004.1"/>
</dbReference>
<name>A0A1X7BQF7_9RHOB</name>
<organism evidence="1 2">
    <name type="scientific">Roseovarius aestuarii</name>
    <dbReference type="NCBI Taxonomy" id="475083"/>
    <lineage>
        <taxon>Bacteria</taxon>
        <taxon>Pseudomonadati</taxon>
        <taxon>Pseudomonadota</taxon>
        <taxon>Alphaproteobacteria</taxon>
        <taxon>Rhodobacterales</taxon>
        <taxon>Roseobacteraceae</taxon>
        <taxon>Roseovarius</taxon>
    </lineage>
</organism>
<evidence type="ECO:0000313" key="2">
    <source>
        <dbReference type="Proteomes" id="UP000193224"/>
    </source>
</evidence>
<accession>A0A1X7BQF7</accession>
<proteinExistence type="predicted"/>
<gene>
    <name evidence="1" type="ORF">ROA7745_01644</name>
</gene>
<dbReference type="EMBL" id="FWXB01000004">
    <property type="protein sequence ID" value="SMC11825.1"/>
    <property type="molecule type" value="Genomic_DNA"/>
</dbReference>
<dbReference type="Proteomes" id="UP000193224">
    <property type="component" value="Unassembled WGS sequence"/>
</dbReference>